<comment type="caution">
    <text evidence="1">The sequence shown here is derived from an EMBL/GenBank/DDBJ whole genome shotgun (WGS) entry which is preliminary data.</text>
</comment>
<reference evidence="1 2" key="1">
    <citation type="submission" date="2015-01" db="EMBL/GenBank/DDBJ databases">
        <title>Complete genome of Pseudomonas batumici UCM B-321 producer of the batumin antibiotic with strong antistaphilococcal and potential anticancer activity.</title>
        <authorList>
            <person name="Klochko V.V."/>
            <person name="Zelena L.B."/>
            <person name="Elena K.A."/>
            <person name="Reva O.N."/>
        </authorList>
    </citation>
    <scope>NUCLEOTIDE SEQUENCE [LARGE SCALE GENOMIC DNA]</scope>
    <source>
        <strain evidence="1 2">UCM B-321</strain>
    </source>
</reference>
<dbReference type="PATRIC" id="fig|226910.6.peg.1300"/>
<evidence type="ECO:0000313" key="2">
    <source>
        <dbReference type="Proteomes" id="UP000031535"/>
    </source>
</evidence>
<dbReference type="STRING" id="226910.UCMB321_1309"/>
<keyword evidence="2" id="KW-1185">Reference proteome</keyword>
<sequence length="210" mass="23417">MSHCTKFEFTYTDEEAIAKAFVKLGLEPTTALVAEFNSDFSKKALGPLGYMGKRQFRAICARAENGFNFFACKIEDPVYTLLIERESRSPGDEVIMADLASRFQRAYVGVAIDATLRRIEATGIPARLQESADGFEVEFGSNYEYSVRVTLSGNEVKEEVFGVKGDICTTLTQELESLLASPSAELLTEWKPEYTVVHEEQTLQILSARL</sequence>
<dbReference type="EMBL" id="JXDG01000012">
    <property type="protein sequence ID" value="KIH84981.1"/>
    <property type="molecule type" value="Genomic_DNA"/>
</dbReference>
<name>A0A0C2I6Y6_9PSED</name>
<protein>
    <submittedName>
        <fullName evidence="1">Uncharacterized protein</fullName>
    </submittedName>
</protein>
<proteinExistence type="predicted"/>
<gene>
    <name evidence="1" type="ORF">UCMB321_1309</name>
</gene>
<dbReference type="AlphaFoldDB" id="A0A0C2I6Y6"/>
<dbReference type="Pfam" id="PF11211">
    <property type="entry name" value="DUF2997"/>
    <property type="match status" value="1"/>
</dbReference>
<dbReference type="RefSeq" id="WP_040064747.1">
    <property type="nucleotide sequence ID" value="NZ_JXDG01000012.1"/>
</dbReference>
<dbReference type="Proteomes" id="UP000031535">
    <property type="component" value="Unassembled WGS sequence"/>
</dbReference>
<evidence type="ECO:0000313" key="1">
    <source>
        <dbReference type="EMBL" id="KIH84981.1"/>
    </source>
</evidence>
<organism evidence="1 2">
    <name type="scientific">Pseudomonas batumici</name>
    <dbReference type="NCBI Taxonomy" id="226910"/>
    <lineage>
        <taxon>Bacteria</taxon>
        <taxon>Pseudomonadati</taxon>
        <taxon>Pseudomonadota</taxon>
        <taxon>Gammaproteobacteria</taxon>
        <taxon>Pseudomonadales</taxon>
        <taxon>Pseudomonadaceae</taxon>
        <taxon>Pseudomonas</taxon>
    </lineage>
</organism>
<dbReference type="OrthoDB" id="6850721at2"/>
<accession>A0A0C2I6Y6</accession>
<dbReference type="InterPro" id="IPR021375">
    <property type="entry name" value="DUF2997"/>
</dbReference>